<keyword evidence="4" id="KW-0812">Transmembrane</keyword>
<dbReference type="Proteomes" id="UP000184170">
    <property type="component" value="Unassembled WGS sequence"/>
</dbReference>
<dbReference type="PANTHER" id="PTHR36842:SF1">
    <property type="entry name" value="PROTEIN TOLB"/>
    <property type="match status" value="1"/>
</dbReference>
<dbReference type="STRING" id="494016.SAMN04487965_2739"/>
<dbReference type="Gene3D" id="1.10.10.10">
    <property type="entry name" value="Winged helix-like DNA-binding domain superfamily/Winged helix DNA-binding domain"/>
    <property type="match status" value="1"/>
</dbReference>
<dbReference type="InterPro" id="IPR016032">
    <property type="entry name" value="Sig_transdc_resp-reg_C-effctor"/>
</dbReference>
<dbReference type="SUPFAM" id="SSF46894">
    <property type="entry name" value="C-terminal effector domain of the bipartite response regulators"/>
    <property type="match status" value="1"/>
</dbReference>
<reference evidence="7" key="1">
    <citation type="submission" date="2016-11" db="EMBL/GenBank/DDBJ databases">
        <authorList>
            <person name="Varghese N."/>
            <person name="Submissions S."/>
        </authorList>
    </citation>
    <scope>NUCLEOTIDE SEQUENCE [LARGE SCALE GENOMIC DNA]</scope>
    <source>
        <strain evidence="7">CGMCC 1.7063</strain>
    </source>
</reference>
<dbReference type="PROSITE" id="PS51755">
    <property type="entry name" value="OMPR_PHOB"/>
    <property type="match status" value="1"/>
</dbReference>
<dbReference type="InterPro" id="IPR036388">
    <property type="entry name" value="WH-like_DNA-bd_sf"/>
</dbReference>
<evidence type="ECO:0000256" key="3">
    <source>
        <dbReference type="SAM" id="MobiDB-lite"/>
    </source>
</evidence>
<dbReference type="InterPro" id="IPR001867">
    <property type="entry name" value="OmpR/PhoB-type_DNA-bd"/>
</dbReference>
<dbReference type="AlphaFoldDB" id="A0A1M5EM45"/>
<evidence type="ECO:0000313" key="6">
    <source>
        <dbReference type="EMBL" id="SHF80299.1"/>
    </source>
</evidence>
<keyword evidence="1 2" id="KW-0238">DNA-binding</keyword>
<dbReference type="GO" id="GO:0003677">
    <property type="term" value="F:DNA binding"/>
    <property type="evidence" value="ECO:0007669"/>
    <property type="project" value="UniProtKB-UniRule"/>
</dbReference>
<evidence type="ECO:0000313" key="7">
    <source>
        <dbReference type="Proteomes" id="UP000184170"/>
    </source>
</evidence>
<dbReference type="Gene3D" id="2.120.10.30">
    <property type="entry name" value="TolB, C-terminal domain"/>
    <property type="match status" value="2"/>
</dbReference>
<dbReference type="SMART" id="SM00862">
    <property type="entry name" value="Trans_reg_C"/>
    <property type="match status" value="1"/>
</dbReference>
<keyword evidence="7" id="KW-1185">Reference proteome</keyword>
<keyword evidence="4" id="KW-1133">Transmembrane helix</keyword>
<dbReference type="GO" id="GO:0000160">
    <property type="term" value="P:phosphorelay signal transduction system"/>
    <property type="evidence" value="ECO:0007669"/>
    <property type="project" value="InterPro"/>
</dbReference>
<dbReference type="PANTHER" id="PTHR36842">
    <property type="entry name" value="PROTEIN TOLB HOMOLOG"/>
    <property type="match status" value="1"/>
</dbReference>
<dbReference type="EMBL" id="FQVA01000003">
    <property type="protein sequence ID" value="SHF80299.1"/>
    <property type="molecule type" value="Genomic_DNA"/>
</dbReference>
<feature type="DNA-binding region" description="OmpR/PhoB-type" evidence="2">
    <location>
        <begin position="31"/>
        <end position="129"/>
    </location>
</feature>
<dbReference type="InterPro" id="IPR011042">
    <property type="entry name" value="6-blade_b-propeller_TolB-like"/>
</dbReference>
<dbReference type="Pfam" id="PF00486">
    <property type="entry name" value="Trans_reg_C"/>
    <property type="match status" value="1"/>
</dbReference>
<feature type="transmembrane region" description="Helical" evidence="4">
    <location>
        <begin position="146"/>
        <end position="167"/>
    </location>
</feature>
<accession>A0A1M5EM45</accession>
<name>A0A1M5EM45_9GAMM</name>
<protein>
    <submittedName>
        <fullName evidence="6">Transcriptional regulatory protein, C terminal</fullName>
    </submittedName>
</protein>
<feature type="domain" description="OmpR/PhoB-type" evidence="5">
    <location>
        <begin position="31"/>
        <end position="129"/>
    </location>
</feature>
<keyword evidence="4" id="KW-0472">Membrane</keyword>
<gene>
    <name evidence="6" type="ORF">SAMN04487965_2739</name>
</gene>
<dbReference type="SUPFAM" id="SSF69304">
    <property type="entry name" value="Tricorn protease N-terminal domain"/>
    <property type="match status" value="1"/>
</dbReference>
<evidence type="ECO:0000256" key="4">
    <source>
        <dbReference type="SAM" id="Phobius"/>
    </source>
</evidence>
<dbReference type="CDD" id="cd00383">
    <property type="entry name" value="trans_reg_C"/>
    <property type="match status" value="1"/>
</dbReference>
<dbReference type="GO" id="GO:0006355">
    <property type="term" value="P:regulation of DNA-templated transcription"/>
    <property type="evidence" value="ECO:0007669"/>
    <property type="project" value="InterPro"/>
</dbReference>
<dbReference type="SUPFAM" id="SSF82171">
    <property type="entry name" value="DPP6 N-terminal domain-like"/>
    <property type="match status" value="1"/>
</dbReference>
<evidence type="ECO:0000259" key="5">
    <source>
        <dbReference type="PROSITE" id="PS51755"/>
    </source>
</evidence>
<organism evidence="6 7">
    <name type="scientific">Microbulbifer donghaiensis</name>
    <dbReference type="NCBI Taxonomy" id="494016"/>
    <lineage>
        <taxon>Bacteria</taxon>
        <taxon>Pseudomonadati</taxon>
        <taxon>Pseudomonadota</taxon>
        <taxon>Gammaproteobacteria</taxon>
        <taxon>Cellvibrionales</taxon>
        <taxon>Microbulbiferaceae</taxon>
        <taxon>Microbulbifer</taxon>
    </lineage>
</organism>
<evidence type="ECO:0000256" key="1">
    <source>
        <dbReference type="ARBA" id="ARBA00023125"/>
    </source>
</evidence>
<feature type="region of interest" description="Disordered" evidence="3">
    <location>
        <begin position="1"/>
        <end position="27"/>
    </location>
</feature>
<evidence type="ECO:0000256" key="2">
    <source>
        <dbReference type="PROSITE-ProRule" id="PRU01091"/>
    </source>
</evidence>
<sequence length="705" mass="79252">MNCRSASLFTSGHKTQQIDLKEKNSDTKNSARRYQVGDYLFDYRSGTLSSGTTTARLEPQVAEFLHLLVRLAGETVSRERIAREIWPNRIVSDDALRAMVKKLRDALGDSARDPRYIKTLPLKGYELIAPTRPLQPTRDVRPRPRVLAGGALAVLLLGLGTYLAIALPANNATSASIEQLTSMPGSEVSPDYSAATNRLLFSHRANKDDYLQLYVKSPATQRVQRLTWDQANYANALWSPDGSELVYTRSTEQGMRHYRAQFNPEQGIQNPQALPEASTHNRFLLGWSNDGHSVYLKDTYQPGRPQGIWRLHFDNAALEQITAPSVQGIGDYFARESADGSMLALLRSVEEGKRELLIVDTATGSLLHTRVLPQRVDRLTWHNDGSSLTLSAFDGELLRYRLDDDRFETLNSPSRFINDAFYQCGDHCYFMRRHNGNFLDLQEEPAPFGGHSLMSSDHLDLPGAEDFPLYGPGGNTLYFVSRRDGALLLQRQSRQTGTATLATLPAEAQVKALSIDAEGKYLAGIIDKRVFVFELAAGKLRYLTRDIDLAGPPTWLPDEAALLYAKSEQGLPILYRHDVVSGQNRAVNTGYMAARQLDARQLLAVDADQYVWLVENDEVKRKIAQLPSAIPNRWLVKDNWLYYTEHVDNNAYIQRINLETGEANRTQLAKNRFRLNFDLHPESARMLTVKSLLAESDLVRLSLTE</sequence>
<proteinExistence type="predicted"/>
<feature type="compositionally biased region" description="Polar residues" evidence="3">
    <location>
        <begin position="1"/>
        <end position="18"/>
    </location>
</feature>